<sequence length="307" mass="34991">MCTNVKIIGGNEKDLDKLFENLEAPFDSELIENSLYAKTIAEEMFNLMSGNGEELENLKEAIQNPNVELPEEMVDEIKWTNFLTERVLVNRESPKSSSKSPKPKKSTKRATNPFANQTLCEAIKLGYIQYVVAKVLIAYERLNRFFKIENYVDNWKAKLEANIENESVLKYPVKIKRLRGTLYRPNKEPACNENRATVLMPGIVKLLDGEMFVLKNNFDLIKSGTVRMTVNSPNFDKPICLNGTSQYLAMPNSWCSFNLCEFIGNDLCKLLQTPGIHTIRELEKVLNFNSTQLLPDPPGRILFLNVS</sequence>
<name>A0A915MC82_MELJA</name>
<organism evidence="2 3">
    <name type="scientific">Meloidogyne javanica</name>
    <name type="common">Root-knot nematode worm</name>
    <dbReference type="NCBI Taxonomy" id="6303"/>
    <lineage>
        <taxon>Eukaryota</taxon>
        <taxon>Metazoa</taxon>
        <taxon>Ecdysozoa</taxon>
        <taxon>Nematoda</taxon>
        <taxon>Chromadorea</taxon>
        <taxon>Rhabditida</taxon>
        <taxon>Tylenchina</taxon>
        <taxon>Tylenchomorpha</taxon>
        <taxon>Tylenchoidea</taxon>
        <taxon>Meloidogynidae</taxon>
        <taxon>Meloidogyninae</taxon>
        <taxon>Meloidogyne</taxon>
        <taxon>Meloidogyne incognita group</taxon>
    </lineage>
</organism>
<reference evidence="3" key="1">
    <citation type="submission" date="2022-11" db="UniProtKB">
        <authorList>
            <consortium name="WormBaseParasite"/>
        </authorList>
    </citation>
    <scope>IDENTIFICATION</scope>
</reference>
<feature type="region of interest" description="Disordered" evidence="1">
    <location>
        <begin position="91"/>
        <end position="111"/>
    </location>
</feature>
<evidence type="ECO:0000313" key="3">
    <source>
        <dbReference type="WBParaSite" id="scaffold34525_cov187.g21375"/>
    </source>
</evidence>
<accession>A0A915MC82</accession>
<dbReference type="AlphaFoldDB" id="A0A915MC82"/>
<evidence type="ECO:0000313" key="2">
    <source>
        <dbReference type="Proteomes" id="UP000887561"/>
    </source>
</evidence>
<proteinExistence type="predicted"/>
<keyword evidence="2" id="KW-1185">Reference proteome</keyword>
<dbReference type="WBParaSite" id="scaffold34525_cov187.g21375">
    <property type="protein sequence ID" value="scaffold34525_cov187.g21375"/>
    <property type="gene ID" value="scaffold34525_cov187.g21375"/>
</dbReference>
<protein>
    <submittedName>
        <fullName evidence="3">DNA-directed RNA polymerase</fullName>
    </submittedName>
</protein>
<evidence type="ECO:0000256" key="1">
    <source>
        <dbReference type="SAM" id="MobiDB-lite"/>
    </source>
</evidence>
<dbReference type="Proteomes" id="UP000887561">
    <property type="component" value="Unplaced"/>
</dbReference>